<dbReference type="InterPro" id="IPR036396">
    <property type="entry name" value="Cyt_P450_sf"/>
</dbReference>
<evidence type="ECO:0000256" key="1">
    <source>
        <dbReference type="ARBA" id="ARBA00001971"/>
    </source>
</evidence>
<evidence type="ECO:0000313" key="7">
    <source>
        <dbReference type="Proteomes" id="UP001314263"/>
    </source>
</evidence>
<dbReference type="GO" id="GO:0020037">
    <property type="term" value="F:heme binding"/>
    <property type="evidence" value="ECO:0007669"/>
    <property type="project" value="InterPro"/>
</dbReference>
<evidence type="ECO:0000256" key="5">
    <source>
        <dbReference type="SAM" id="Phobius"/>
    </source>
</evidence>
<dbReference type="Pfam" id="PF00067">
    <property type="entry name" value="p450"/>
    <property type="match status" value="1"/>
</dbReference>
<dbReference type="PRINTS" id="PR00463">
    <property type="entry name" value="EP450I"/>
</dbReference>
<comment type="caution">
    <text evidence="6">The sequence shown here is derived from an EMBL/GenBank/DDBJ whole genome shotgun (WGS) entry which is preliminary data.</text>
</comment>
<keyword evidence="4" id="KW-0503">Monooxygenase</keyword>
<keyword evidence="5" id="KW-1133">Transmembrane helix</keyword>
<keyword evidence="3 4" id="KW-0479">Metal-binding</keyword>
<feature type="binding site" description="axial binding residue" evidence="3">
    <location>
        <position position="501"/>
    </location>
    <ligand>
        <name>heme</name>
        <dbReference type="ChEBI" id="CHEBI:30413"/>
    </ligand>
    <ligandPart>
        <name>Fe</name>
        <dbReference type="ChEBI" id="CHEBI:18248"/>
    </ligandPart>
</feature>
<protein>
    <recommendedName>
        <fullName evidence="8">Cytochrome P450</fullName>
    </recommendedName>
</protein>
<dbReference type="PANTHER" id="PTHR24305:SF166">
    <property type="entry name" value="CYTOCHROME P450 12A4, MITOCHONDRIAL-RELATED"/>
    <property type="match status" value="1"/>
</dbReference>
<sequence length="560" mass="62105">MGTASAPAGWPTGSDRIKQDYVYAIAVVSSLFAILFARYVARYMQAYITWVQAGRLLSKQFPSPPSDSLIMGHAPSMQSPRNHRWLSDIHKQLGPLIYIRLAHNHCVLITDPNLLPRIFDRALYPPTSNVLDRPVDEMIKIIDLMTSDSGHSNLLTAKTGSQLWRLVRKGVAPAFNPQNIRQGFVYVLEADYQLIEVLKGIGPERAVDMDDAAQRTSLEVIGRVGFGKTFGCLESLDHPAEGDAFKMVAVGLEEVAKRLSNPLRAYMPWNEEVRKGDRAMKSFQHLIRTLLKEVKARGLPSEDDPTIAGHLLRLRDQSGQPLSDDALHAEFSVMFIAGTDTTGHTIANTLYLISQHPDADRKIAEELDSLDLLVTRTRRAPRQLQYADLSRMPYLSGAIRESMRMMAVVGSGVGRVAKQEMQLGPYTIPKGTILWAPIQAIHSSPALWDQPDAFIPERWMEDDAEFWKPSNASAADTAKANDAEAVRGRRYLPFGDGMRSCVGQSLAKMNYTATVALLLSHFSFRLADRMGGPEGVQAAEVSRIAVAPRNGMWLHAVPRA</sequence>
<accession>A0AAV1I3B3</accession>
<dbReference type="SUPFAM" id="SSF48264">
    <property type="entry name" value="Cytochrome P450"/>
    <property type="match status" value="1"/>
</dbReference>
<keyword evidence="5" id="KW-0812">Transmembrane</keyword>
<dbReference type="PANTHER" id="PTHR24305">
    <property type="entry name" value="CYTOCHROME P450"/>
    <property type="match status" value="1"/>
</dbReference>
<reference evidence="6 7" key="1">
    <citation type="submission" date="2023-10" db="EMBL/GenBank/DDBJ databases">
        <authorList>
            <person name="Maclean D."/>
            <person name="Macfadyen A."/>
        </authorList>
    </citation>
    <scope>NUCLEOTIDE SEQUENCE [LARGE SCALE GENOMIC DNA]</scope>
</reference>
<comment type="cofactor">
    <cofactor evidence="1 3">
        <name>heme</name>
        <dbReference type="ChEBI" id="CHEBI:30413"/>
    </cofactor>
</comment>
<dbReference type="Proteomes" id="UP001314263">
    <property type="component" value="Unassembled WGS sequence"/>
</dbReference>
<evidence type="ECO:0000256" key="4">
    <source>
        <dbReference type="RuleBase" id="RU000461"/>
    </source>
</evidence>
<evidence type="ECO:0000256" key="3">
    <source>
        <dbReference type="PIRSR" id="PIRSR602401-1"/>
    </source>
</evidence>
<dbReference type="InterPro" id="IPR002401">
    <property type="entry name" value="Cyt_P450_E_grp-I"/>
</dbReference>
<keyword evidence="7" id="KW-1185">Reference proteome</keyword>
<name>A0AAV1I3B3_9CHLO</name>
<dbReference type="Gene3D" id="1.10.630.10">
    <property type="entry name" value="Cytochrome P450"/>
    <property type="match status" value="1"/>
</dbReference>
<feature type="transmembrane region" description="Helical" evidence="5">
    <location>
        <begin position="21"/>
        <end position="41"/>
    </location>
</feature>
<comment type="similarity">
    <text evidence="2 4">Belongs to the cytochrome P450 family.</text>
</comment>
<keyword evidence="4" id="KW-0560">Oxidoreductase</keyword>
<proteinExistence type="inferred from homology"/>
<dbReference type="InterPro" id="IPR017972">
    <property type="entry name" value="Cyt_P450_CS"/>
</dbReference>
<keyword evidence="5" id="KW-0472">Membrane</keyword>
<evidence type="ECO:0008006" key="8">
    <source>
        <dbReference type="Google" id="ProtNLM"/>
    </source>
</evidence>
<dbReference type="AlphaFoldDB" id="A0AAV1I3B3"/>
<keyword evidence="3 4" id="KW-0349">Heme</keyword>
<keyword evidence="3 4" id="KW-0408">Iron</keyword>
<dbReference type="InterPro" id="IPR001128">
    <property type="entry name" value="Cyt_P450"/>
</dbReference>
<dbReference type="PRINTS" id="PR00385">
    <property type="entry name" value="P450"/>
</dbReference>
<dbReference type="PROSITE" id="PS00086">
    <property type="entry name" value="CYTOCHROME_P450"/>
    <property type="match status" value="1"/>
</dbReference>
<dbReference type="GO" id="GO:0016705">
    <property type="term" value="F:oxidoreductase activity, acting on paired donors, with incorporation or reduction of molecular oxygen"/>
    <property type="evidence" value="ECO:0007669"/>
    <property type="project" value="InterPro"/>
</dbReference>
<organism evidence="6 7">
    <name type="scientific">Coccomyxa viridis</name>
    <dbReference type="NCBI Taxonomy" id="1274662"/>
    <lineage>
        <taxon>Eukaryota</taxon>
        <taxon>Viridiplantae</taxon>
        <taxon>Chlorophyta</taxon>
        <taxon>core chlorophytes</taxon>
        <taxon>Trebouxiophyceae</taxon>
        <taxon>Trebouxiophyceae incertae sedis</taxon>
        <taxon>Coccomyxaceae</taxon>
        <taxon>Coccomyxa</taxon>
    </lineage>
</organism>
<dbReference type="GO" id="GO:0005506">
    <property type="term" value="F:iron ion binding"/>
    <property type="evidence" value="ECO:0007669"/>
    <property type="project" value="InterPro"/>
</dbReference>
<dbReference type="EMBL" id="CAUYUE010000006">
    <property type="protein sequence ID" value="CAK0780480.1"/>
    <property type="molecule type" value="Genomic_DNA"/>
</dbReference>
<evidence type="ECO:0000313" key="6">
    <source>
        <dbReference type="EMBL" id="CAK0780480.1"/>
    </source>
</evidence>
<evidence type="ECO:0000256" key="2">
    <source>
        <dbReference type="ARBA" id="ARBA00010617"/>
    </source>
</evidence>
<gene>
    <name evidence="6" type="ORF">CVIRNUC_005067</name>
</gene>
<dbReference type="GO" id="GO:0004497">
    <property type="term" value="F:monooxygenase activity"/>
    <property type="evidence" value="ECO:0007669"/>
    <property type="project" value="UniProtKB-KW"/>
</dbReference>
<dbReference type="InterPro" id="IPR050121">
    <property type="entry name" value="Cytochrome_P450_monoxygenase"/>
</dbReference>